<protein>
    <submittedName>
        <fullName evidence="1">Uncharacterized protein</fullName>
    </submittedName>
</protein>
<gene>
    <name evidence="1" type="ORF">CB4_03302</name>
</gene>
<dbReference type="KEGG" id="asoc:CB4_03302"/>
<dbReference type="Proteomes" id="UP000217696">
    <property type="component" value="Chromosome"/>
</dbReference>
<dbReference type="RefSeq" id="WP_096466828.1">
    <property type="nucleotide sequence ID" value="NZ_AP017312.1"/>
</dbReference>
<dbReference type="OrthoDB" id="2691647at2"/>
<dbReference type="EMBL" id="AP017312">
    <property type="protein sequence ID" value="BAU29124.1"/>
    <property type="molecule type" value="Genomic_DNA"/>
</dbReference>
<organism evidence="1 2">
    <name type="scientific">Aneurinibacillus soli</name>
    <dbReference type="NCBI Taxonomy" id="1500254"/>
    <lineage>
        <taxon>Bacteria</taxon>
        <taxon>Bacillati</taxon>
        <taxon>Bacillota</taxon>
        <taxon>Bacilli</taxon>
        <taxon>Bacillales</taxon>
        <taxon>Paenibacillaceae</taxon>
        <taxon>Aneurinibacillus group</taxon>
        <taxon>Aneurinibacillus</taxon>
    </lineage>
</organism>
<sequence>MEVEWKEICMFVSYRRVSEAFKLLLIFMACTFIFYQLFLYMNDVIKPAQPYQEPDGKAVKAMKSLGGTGSVYADTKRRLFDFYYYGE</sequence>
<proteinExistence type="predicted"/>
<dbReference type="InterPro" id="IPR025321">
    <property type="entry name" value="DUF4227"/>
</dbReference>
<name>A0A0U4NK80_9BACL</name>
<reference evidence="1 2" key="1">
    <citation type="submission" date="2015-12" db="EMBL/GenBank/DDBJ databases">
        <title>Genome sequence of Aneurinibacillus soli.</title>
        <authorList>
            <person name="Lee J.S."/>
            <person name="Lee K.C."/>
            <person name="Kim K.K."/>
            <person name="Lee B.W."/>
        </authorList>
    </citation>
    <scope>NUCLEOTIDE SEQUENCE [LARGE SCALE GENOMIC DNA]</scope>
    <source>
        <strain evidence="1 2">CB4</strain>
    </source>
</reference>
<evidence type="ECO:0000313" key="2">
    <source>
        <dbReference type="Proteomes" id="UP000217696"/>
    </source>
</evidence>
<dbReference type="AlphaFoldDB" id="A0A0U4NK80"/>
<keyword evidence="2" id="KW-1185">Reference proteome</keyword>
<accession>A0A0U4NK80</accession>
<dbReference type="Pfam" id="PF14004">
    <property type="entry name" value="DUF4227"/>
    <property type="match status" value="1"/>
</dbReference>
<evidence type="ECO:0000313" key="1">
    <source>
        <dbReference type="EMBL" id="BAU29124.1"/>
    </source>
</evidence>